<accession>A0A9N8EEE2</accession>
<name>A0A9N8EEE2_9STRA</name>
<evidence type="ECO:0000313" key="1">
    <source>
        <dbReference type="EMBL" id="CAB9518880.1"/>
    </source>
</evidence>
<keyword evidence="2" id="KW-1185">Reference proteome</keyword>
<comment type="caution">
    <text evidence="1">The sequence shown here is derived from an EMBL/GenBank/DDBJ whole genome shotgun (WGS) entry which is preliminary data.</text>
</comment>
<dbReference type="AlphaFoldDB" id="A0A9N8EEE2"/>
<proteinExistence type="predicted"/>
<evidence type="ECO:0000313" key="2">
    <source>
        <dbReference type="Proteomes" id="UP001153069"/>
    </source>
</evidence>
<organism evidence="1 2">
    <name type="scientific">Seminavis robusta</name>
    <dbReference type="NCBI Taxonomy" id="568900"/>
    <lineage>
        <taxon>Eukaryota</taxon>
        <taxon>Sar</taxon>
        <taxon>Stramenopiles</taxon>
        <taxon>Ochrophyta</taxon>
        <taxon>Bacillariophyta</taxon>
        <taxon>Bacillariophyceae</taxon>
        <taxon>Bacillariophycidae</taxon>
        <taxon>Naviculales</taxon>
        <taxon>Naviculaceae</taxon>
        <taxon>Seminavis</taxon>
    </lineage>
</organism>
<reference evidence="1" key="1">
    <citation type="submission" date="2020-06" db="EMBL/GenBank/DDBJ databases">
        <authorList>
            <consortium name="Plant Systems Biology data submission"/>
        </authorList>
    </citation>
    <scope>NUCLEOTIDE SEQUENCE</scope>
    <source>
        <strain evidence="1">D6</strain>
    </source>
</reference>
<dbReference type="Proteomes" id="UP001153069">
    <property type="component" value="Unassembled WGS sequence"/>
</dbReference>
<sequence>MPTQVEIPAPSTAMIERSSSFESRMARRGGFTFHSNIQEDLPIPAILCYLQPSTTSSFDEKRQLIAAVMEAREKIAKKFAVVSRKLTYSFIYCMPKHHSSMDRMPNEFVAKTIFKLAVLFDVYDRYMAGDVDEKVESYFRNIMAAVAEAKRAARRHRAEVSFARRVMSMIDSLLVEALTTSQPLNTSNDSHSINCESSAEANKRRKKGLTRYRALVGLGDAGVSKKQLVQIVSDLMRTNPGISLAQVSSALDDVLGIN</sequence>
<gene>
    <name evidence="1" type="ORF">SEMRO_969_G226230.1</name>
</gene>
<dbReference type="EMBL" id="CAICTM010000967">
    <property type="protein sequence ID" value="CAB9518880.1"/>
    <property type="molecule type" value="Genomic_DNA"/>
</dbReference>
<protein>
    <submittedName>
        <fullName evidence="1">Uncharacterized protein</fullName>
    </submittedName>
</protein>